<dbReference type="PANTHER" id="PTHR34154">
    <property type="entry name" value="ALKALI-SENSITIVE LINKAGE PROTEIN 1"/>
    <property type="match status" value="1"/>
</dbReference>
<evidence type="ECO:0000256" key="1">
    <source>
        <dbReference type="SAM" id="MobiDB-lite"/>
    </source>
</evidence>
<dbReference type="RefSeq" id="XP_019042334.1">
    <property type="nucleotide sequence ID" value="XM_019195511.1"/>
</dbReference>
<dbReference type="GO" id="GO:0071966">
    <property type="term" value="P:fungal-type cell wall polysaccharide metabolic process"/>
    <property type="evidence" value="ECO:0007669"/>
    <property type="project" value="TreeGrafter"/>
</dbReference>
<dbReference type="GO" id="GO:0009277">
    <property type="term" value="C:fungal-type cell wall"/>
    <property type="evidence" value="ECO:0007669"/>
    <property type="project" value="TreeGrafter"/>
</dbReference>
<dbReference type="EMBL" id="CP144543">
    <property type="protein sequence ID" value="WVW82976.1"/>
    <property type="molecule type" value="Genomic_DNA"/>
</dbReference>
<dbReference type="InterPro" id="IPR017853">
    <property type="entry name" value="GH"/>
</dbReference>
<evidence type="ECO:0000313" key="4">
    <source>
        <dbReference type="EMBL" id="OCF21264.1"/>
    </source>
</evidence>
<dbReference type="EMBL" id="KV700382">
    <property type="protein sequence ID" value="OCF21264.1"/>
    <property type="molecule type" value="Genomic_DNA"/>
</dbReference>
<name>A0A1B9FR65_9TREE</name>
<dbReference type="KEGG" id="kbi:30213335"/>
<sequence>MTAILSLVNLLPTLALLSAALTGVEQVPTALAHGPAARSPKDIYHRHLASRQQLADNLAKKNTTPNKKGLIRRQADGSKCRVRGESYTAPAPAASATSASSAAAEVPTNNAVDAATSAPSEPAPSSSSAAAPAETSSAAPVSAAPVAGSGGSKNSGSKLGIAWPNGDWEQPGQPNYVGNYIGNKASWYYTWSPFAVGSADTEGLEYVPMLWGPGHVSDWYAQQPSWPSTVRNALFFNEPNQKGQCDVSASDAVQYWINDFLPLRSKGIRLGHAAPTSAPDGLVWIQDFFKACTGAGHSQADCSADFYPLHYYDVDVGVFQKYVENYHNTVGGNIWITEYACQNFNGGAQCTDQETWNFHTQMAGWFEQQSYIERFSPFGVMKDMQGVNQANALMNPDGSITSLGGWYITSA</sequence>
<reference evidence="5" key="2">
    <citation type="submission" date="2013-07" db="EMBL/GenBank/DDBJ databases">
        <authorList>
            <consortium name="The Broad Institute Genome Sequencing Platform"/>
            <person name="Cuomo C."/>
            <person name="Litvintseva A."/>
            <person name="Chen Y."/>
            <person name="Heitman J."/>
            <person name="Sun S."/>
            <person name="Springer D."/>
            <person name="Dromer F."/>
            <person name="Young S.K."/>
            <person name="Zeng Q."/>
            <person name="Gargeya S."/>
            <person name="Fitzgerald M."/>
            <person name="Abouelleil A."/>
            <person name="Alvarado L."/>
            <person name="Berlin A.M."/>
            <person name="Chapman S.B."/>
            <person name="Dewar J."/>
            <person name="Goldberg J."/>
            <person name="Griggs A."/>
            <person name="Gujja S."/>
            <person name="Hansen M."/>
            <person name="Howarth C."/>
            <person name="Imamovic A."/>
            <person name="Larimer J."/>
            <person name="McCowan C."/>
            <person name="Murphy C."/>
            <person name="Pearson M."/>
            <person name="Priest M."/>
            <person name="Roberts A."/>
            <person name="Saif S."/>
            <person name="Shea T."/>
            <person name="Sykes S."/>
            <person name="Wortman J."/>
            <person name="Nusbaum C."/>
            <person name="Birren B."/>
        </authorList>
    </citation>
    <scope>NUCLEOTIDE SEQUENCE</scope>
    <source>
        <strain evidence="5">CBS 10118</strain>
    </source>
</reference>
<feature type="compositionally biased region" description="Low complexity" evidence="1">
    <location>
        <begin position="114"/>
        <end position="136"/>
    </location>
</feature>
<accession>A0A1B9FR65</accession>
<feature type="signal peptide" evidence="2">
    <location>
        <begin position="1"/>
        <end position="26"/>
    </location>
</feature>
<dbReference type="PANTHER" id="PTHR34154:SF3">
    <property type="entry name" value="ALKALI-SENSITIVE LINKAGE PROTEIN 1"/>
    <property type="match status" value="1"/>
</dbReference>
<dbReference type="STRING" id="1296100.A0A1B9FR65"/>
<dbReference type="Proteomes" id="UP000092730">
    <property type="component" value="Chromosome 3"/>
</dbReference>
<protein>
    <recommendedName>
        <fullName evidence="3">Asl1-like glycosyl hydrolase catalytic domain-containing protein</fullName>
    </recommendedName>
</protein>
<evidence type="ECO:0000313" key="6">
    <source>
        <dbReference type="Proteomes" id="UP000092730"/>
    </source>
</evidence>
<dbReference type="Pfam" id="PF11790">
    <property type="entry name" value="Glyco_hydro_cc"/>
    <property type="match status" value="1"/>
</dbReference>
<dbReference type="InterPro" id="IPR024655">
    <property type="entry name" value="Asl1_glyco_hydro_catalytic"/>
</dbReference>
<keyword evidence="6" id="KW-1185">Reference proteome</keyword>
<evidence type="ECO:0000256" key="2">
    <source>
        <dbReference type="SAM" id="SignalP"/>
    </source>
</evidence>
<reference evidence="5" key="4">
    <citation type="submission" date="2024-02" db="EMBL/GenBank/DDBJ databases">
        <title>Comparative genomics of Cryptococcus and Kwoniella reveals pathogenesis evolution and contrasting modes of karyotype evolution via chromosome fusion or intercentromeric recombination.</title>
        <authorList>
            <person name="Coelho M.A."/>
            <person name="David-Palma M."/>
            <person name="Shea T."/>
            <person name="Bowers K."/>
            <person name="McGinley-Smith S."/>
            <person name="Mohammad A.W."/>
            <person name="Gnirke A."/>
            <person name="Yurkov A.M."/>
            <person name="Nowrousian M."/>
            <person name="Sun S."/>
            <person name="Cuomo C.A."/>
            <person name="Heitman J."/>
        </authorList>
    </citation>
    <scope>NUCLEOTIDE SEQUENCE</scope>
    <source>
        <strain evidence="5">CBS 10118</strain>
    </source>
</reference>
<dbReference type="GeneID" id="30213335"/>
<reference evidence="4" key="3">
    <citation type="submission" date="2016-07" db="EMBL/GenBank/DDBJ databases">
        <title>Evolution of pathogenesis and genome organization in the Tremellales.</title>
        <authorList>
            <person name="Cuomo C."/>
            <person name="Litvintseva A."/>
            <person name="Heitman J."/>
            <person name="Chen Y."/>
            <person name="Sun S."/>
            <person name="Springer D."/>
            <person name="Dromer F."/>
            <person name="Young S."/>
            <person name="Zeng Q."/>
            <person name="Chapman S."/>
            <person name="Gujja S."/>
            <person name="Saif S."/>
            <person name="Birren B."/>
        </authorList>
    </citation>
    <scope>NUCLEOTIDE SEQUENCE</scope>
    <source>
        <strain evidence="4">CBS 10118</strain>
    </source>
</reference>
<dbReference type="AlphaFoldDB" id="A0A1B9FR65"/>
<feature type="region of interest" description="Disordered" evidence="1">
    <location>
        <begin position="61"/>
        <end position="136"/>
    </location>
</feature>
<dbReference type="VEuPathDB" id="FungiDB:I302_08936"/>
<feature type="chain" id="PRO_5042334596" description="Asl1-like glycosyl hydrolase catalytic domain-containing protein" evidence="2">
    <location>
        <begin position="27"/>
        <end position="411"/>
    </location>
</feature>
<keyword evidence="2" id="KW-0732">Signal</keyword>
<proteinExistence type="predicted"/>
<evidence type="ECO:0000259" key="3">
    <source>
        <dbReference type="Pfam" id="PF11790"/>
    </source>
</evidence>
<dbReference type="SUPFAM" id="SSF51445">
    <property type="entry name" value="(Trans)glycosidases"/>
    <property type="match status" value="1"/>
</dbReference>
<organism evidence="4">
    <name type="scientific">Kwoniella bestiolae CBS 10118</name>
    <dbReference type="NCBI Taxonomy" id="1296100"/>
    <lineage>
        <taxon>Eukaryota</taxon>
        <taxon>Fungi</taxon>
        <taxon>Dikarya</taxon>
        <taxon>Basidiomycota</taxon>
        <taxon>Agaricomycotina</taxon>
        <taxon>Tremellomycetes</taxon>
        <taxon>Tremellales</taxon>
        <taxon>Cryptococcaceae</taxon>
        <taxon>Kwoniella</taxon>
    </lineage>
</organism>
<feature type="compositionally biased region" description="Basic and acidic residues" evidence="1">
    <location>
        <begin position="73"/>
        <end position="84"/>
    </location>
</feature>
<dbReference type="InterPro" id="IPR053183">
    <property type="entry name" value="ASL1"/>
</dbReference>
<gene>
    <name evidence="4" type="ORF">I302_08936</name>
    <name evidence="5" type="ORF">I302_104992</name>
</gene>
<feature type="compositionally biased region" description="Low complexity" evidence="1">
    <location>
        <begin position="88"/>
        <end position="104"/>
    </location>
</feature>
<dbReference type="OrthoDB" id="5959761at2759"/>
<reference evidence="4" key="1">
    <citation type="submission" date="2013-07" db="EMBL/GenBank/DDBJ databases">
        <title>The Genome Sequence of Cryptococcus bestiolae CBS10118.</title>
        <authorList>
            <consortium name="The Broad Institute Genome Sequencing Platform"/>
            <person name="Cuomo C."/>
            <person name="Litvintseva A."/>
            <person name="Chen Y."/>
            <person name="Heitman J."/>
            <person name="Sun S."/>
            <person name="Springer D."/>
            <person name="Dromer F."/>
            <person name="Young S.K."/>
            <person name="Zeng Q."/>
            <person name="Gargeya S."/>
            <person name="Fitzgerald M."/>
            <person name="Abouelleil A."/>
            <person name="Alvarado L."/>
            <person name="Berlin A.M."/>
            <person name="Chapman S.B."/>
            <person name="Dewar J."/>
            <person name="Goldberg J."/>
            <person name="Griggs A."/>
            <person name="Gujja S."/>
            <person name="Hansen M."/>
            <person name="Howarth C."/>
            <person name="Imamovic A."/>
            <person name="Larimer J."/>
            <person name="McCowan C."/>
            <person name="Murphy C."/>
            <person name="Pearson M."/>
            <person name="Priest M."/>
            <person name="Roberts A."/>
            <person name="Saif S."/>
            <person name="Shea T."/>
            <person name="Sykes S."/>
            <person name="Wortman J."/>
            <person name="Nusbaum C."/>
            <person name="Birren B."/>
        </authorList>
    </citation>
    <scope>NUCLEOTIDE SEQUENCE [LARGE SCALE GENOMIC DNA]</scope>
    <source>
        <strain evidence="4">CBS 10118</strain>
    </source>
</reference>
<feature type="domain" description="Asl1-like glycosyl hydrolase catalytic" evidence="3">
    <location>
        <begin position="173"/>
        <end position="407"/>
    </location>
</feature>
<evidence type="ECO:0000313" key="5">
    <source>
        <dbReference type="EMBL" id="WVW82976.1"/>
    </source>
</evidence>